<evidence type="ECO:0000256" key="1">
    <source>
        <dbReference type="ARBA" id="ARBA00004651"/>
    </source>
</evidence>
<protein>
    <submittedName>
        <fullName evidence="10 11">ABC transporter permease</fullName>
    </submittedName>
</protein>
<evidence type="ECO:0000256" key="4">
    <source>
        <dbReference type="ARBA" id="ARBA00022692"/>
    </source>
</evidence>
<evidence type="ECO:0000256" key="6">
    <source>
        <dbReference type="ARBA" id="ARBA00023136"/>
    </source>
</evidence>
<sequence length="308" mass="33477">MAPVTRAPEAPAAVPTPKEPARAGRARTPDAAVPAGLRPRARGRVLRGVLLTAASVATLFPFYAMIVLSLHPQGAVDLPGSLLPWHLTGDAYGEVLGSRDVPRWLFNTVVYSLVSVVGVLLLASLAGYAFAKKRFPGREGMFWSFLSMVMVPYHVTMIPTFILISKLGGVDTYWGLIVPTLANAQAVFLMRQFILGLPDEIFEAARLDGCGELQIFFRIVLPLLKPILATLGTFVFLWHWNDFLWPLIVGQSTEMRTLTVGIASLQQEQVPLNQVLAGSVVAFVPIFSAYLVGQRYFTEGVVGSAVKG</sequence>
<name>A0A3Q9L1J9_STRGD</name>
<gene>
    <name evidence="11" type="ORF">DDJ31_00770</name>
    <name evidence="10" type="ORF">ELQ87_38465</name>
</gene>
<dbReference type="OrthoDB" id="2063054at2"/>
<keyword evidence="2 7" id="KW-0813">Transport</keyword>
<organism evidence="10 12">
    <name type="scientific">Streptomyces griseoviridis</name>
    <dbReference type="NCBI Taxonomy" id="45398"/>
    <lineage>
        <taxon>Bacteria</taxon>
        <taxon>Bacillati</taxon>
        <taxon>Actinomycetota</taxon>
        <taxon>Actinomycetes</taxon>
        <taxon>Kitasatosporales</taxon>
        <taxon>Streptomycetaceae</taxon>
        <taxon>Streptomyces</taxon>
    </lineage>
</organism>
<evidence type="ECO:0000259" key="9">
    <source>
        <dbReference type="PROSITE" id="PS50928"/>
    </source>
</evidence>
<evidence type="ECO:0000313" key="13">
    <source>
        <dbReference type="Proteomes" id="UP000501753"/>
    </source>
</evidence>
<dbReference type="InterPro" id="IPR035906">
    <property type="entry name" value="MetI-like_sf"/>
</dbReference>
<dbReference type="PANTHER" id="PTHR43744">
    <property type="entry name" value="ABC TRANSPORTER PERMEASE PROTEIN MG189-RELATED-RELATED"/>
    <property type="match status" value="1"/>
</dbReference>
<comment type="similarity">
    <text evidence="7">Belongs to the binding-protein-dependent transport system permease family.</text>
</comment>
<dbReference type="KEGG" id="sgd:ELQ87_38465"/>
<dbReference type="RefSeq" id="WP_127182253.1">
    <property type="nucleotide sequence ID" value="NZ_CP029078.1"/>
</dbReference>
<feature type="transmembrane region" description="Helical" evidence="7">
    <location>
        <begin position="215"/>
        <end position="240"/>
    </location>
</feature>
<evidence type="ECO:0000313" key="12">
    <source>
        <dbReference type="Proteomes" id="UP000271291"/>
    </source>
</evidence>
<keyword evidence="5 7" id="KW-1133">Transmembrane helix</keyword>
<keyword evidence="4 7" id="KW-0812">Transmembrane</keyword>
<feature type="transmembrane region" description="Helical" evidence="7">
    <location>
        <begin position="275"/>
        <end position="293"/>
    </location>
</feature>
<feature type="region of interest" description="Disordered" evidence="8">
    <location>
        <begin position="1"/>
        <end position="34"/>
    </location>
</feature>
<dbReference type="InterPro" id="IPR000515">
    <property type="entry name" value="MetI-like"/>
</dbReference>
<feature type="transmembrane region" description="Helical" evidence="7">
    <location>
        <begin position="48"/>
        <end position="70"/>
    </location>
</feature>
<dbReference type="CDD" id="cd06261">
    <property type="entry name" value="TM_PBP2"/>
    <property type="match status" value="1"/>
</dbReference>
<dbReference type="GO" id="GO:0005886">
    <property type="term" value="C:plasma membrane"/>
    <property type="evidence" value="ECO:0007669"/>
    <property type="project" value="UniProtKB-SubCell"/>
</dbReference>
<accession>A0A3Q9L1J9</accession>
<keyword evidence="3" id="KW-1003">Cell membrane</keyword>
<keyword evidence="6 7" id="KW-0472">Membrane</keyword>
<evidence type="ECO:0000256" key="7">
    <source>
        <dbReference type="RuleBase" id="RU363032"/>
    </source>
</evidence>
<dbReference type="PROSITE" id="PS50928">
    <property type="entry name" value="ABC_TM1"/>
    <property type="match status" value="1"/>
</dbReference>
<proteinExistence type="inferred from homology"/>
<comment type="subcellular location">
    <subcellularLocation>
        <location evidence="1 7">Cell membrane</location>
        <topology evidence="1 7">Multi-pass membrane protein</topology>
    </subcellularLocation>
</comment>
<reference evidence="10 12" key="2">
    <citation type="submission" date="2018-12" db="EMBL/GenBank/DDBJ databases">
        <title>Streptomyces griseoviridis F1-27 complete genome.</title>
        <authorList>
            <person name="Mariita R.M."/>
            <person name="Sello J.K."/>
        </authorList>
    </citation>
    <scope>NUCLEOTIDE SEQUENCE [LARGE SCALE GENOMIC DNA]</scope>
    <source>
        <strain evidence="10 12">F1-27</strain>
    </source>
</reference>
<dbReference type="AlphaFoldDB" id="A0A3Q9L1J9"/>
<evidence type="ECO:0000256" key="5">
    <source>
        <dbReference type="ARBA" id="ARBA00022989"/>
    </source>
</evidence>
<dbReference type="SUPFAM" id="SSF161098">
    <property type="entry name" value="MetI-like"/>
    <property type="match status" value="1"/>
</dbReference>
<evidence type="ECO:0000256" key="2">
    <source>
        <dbReference type="ARBA" id="ARBA00022448"/>
    </source>
</evidence>
<evidence type="ECO:0000256" key="8">
    <source>
        <dbReference type="SAM" id="MobiDB-lite"/>
    </source>
</evidence>
<evidence type="ECO:0000256" key="3">
    <source>
        <dbReference type="ARBA" id="ARBA00022475"/>
    </source>
</evidence>
<feature type="domain" description="ABC transmembrane type-1" evidence="9">
    <location>
        <begin position="105"/>
        <end position="293"/>
    </location>
</feature>
<dbReference type="Pfam" id="PF00528">
    <property type="entry name" value="BPD_transp_1"/>
    <property type="match status" value="1"/>
</dbReference>
<feature type="transmembrane region" description="Helical" evidence="7">
    <location>
        <begin position="109"/>
        <end position="130"/>
    </location>
</feature>
<evidence type="ECO:0000313" key="10">
    <source>
        <dbReference type="EMBL" id="AZS89484.1"/>
    </source>
</evidence>
<dbReference type="Proteomes" id="UP000271291">
    <property type="component" value="Chromosome"/>
</dbReference>
<reference evidence="11 13" key="1">
    <citation type="submission" date="2018-04" db="EMBL/GenBank/DDBJ databases">
        <title>Complete genome sequences of Streptomyces griseoviridis K61 and characterization of antagonistic properties of biological control agents.</title>
        <authorList>
            <person name="Mariita R.M."/>
            <person name="Sello J.K."/>
        </authorList>
    </citation>
    <scope>NUCLEOTIDE SEQUENCE [LARGE SCALE GENOMIC DNA]</scope>
    <source>
        <strain evidence="11 13">K61</strain>
    </source>
</reference>
<evidence type="ECO:0000313" key="11">
    <source>
        <dbReference type="EMBL" id="QCN83675.1"/>
    </source>
</evidence>
<keyword evidence="13" id="KW-1185">Reference proteome</keyword>
<feature type="transmembrane region" description="Helical" evidence="7">
    <location>
        <begin position="176"/>
        <end position="194"/>
    </location>
</feature>
<dbReference type="EMBL" id="CP029078">
    <property type="protein sequence ID" value="QCN83675.1"/>
    <property type="molecule type" value="Genomic_DNA"/>
</dbReference>
<dbReference type="EMBL" id="CP034687">
    <property type="protein sequence ID" value="AZS89484.1"/>
    <property type="molecule type" value="Genomic_DNA"/>
</dbReference>
<dbReference type="Proteomes" id="UP000501753">
    <property type="component" value="Chromosome"/>
</dbReference>
<dbReference type="PANTHER" id="PTHR43744:SF12">
    <property type="entry name" value="ABC TRANSPORTER PERMEASE PROTEIN MG189-RELATED"/>
    <property type="match status" value="1"/>
</dbReference>
<dbReference type="Gene3D" id="1.10.3720.10">
    <property type="entry name" value="MetI-like"/>
    <property type="match status" value="1"/>
</dbReference>
<dbReference type="GO" id="GO:0055085">
    <property type="term" value="P:transmembrane transport"/>
    <property type="evidence" value="ECO:0007669"/>
    <property type="project" value="InterPro"/>
</dbReference>
<feature type="transmembrane region" description="Helical" evidence="7">
    <location>
        <begin position="142"/>
        <end position="164"/>
    </location>
</feature>